<dbReference type="AlphaFoldDB" id="A0A101M2Q8"/>
<keyword evidence="1" id="KW-0496">Mitochondrion</keyword>
<name>A0A101M2Q8_PICGL</name>
<geneLocation type="mitochondrion" evidence="1"/>
<organism evidence="1">
    <name type="scientific">Picea glauca</name>
    <name type="common">White spruce</name>
    <name type="synonym">Pinus glauca</name>
    <dbReference type="NCBI Taxonomy" id="3330"/>
    <lineage>
        <taxon>Eukaryota</taxon>
        <taxon>Viridiplantae</taxon>
        <taxon>Streptophyta</taxon>
        <taxon>Embryophyta</taxon>
        <taxon>Tracheophyta</taxon>
        <taxon>Spermatophyta</taxon>
        <taxon>Pinopsida</taxon>
        <taxon>Pinidae</taxon>
        <taxon>Conifers I</taxon>
        <taxon>Pinales</taxon>
        <taxon>Pinaceae</taxon>
        <taxon>Picea</taxon>
    </lineage>
</organism>
<dbReference type="EMBL" id="LKAM01000002">
    <property type="protein sequence ID" value="KUM49889.1"/>
    <property type="molecule type" value="Genomic_DNA"/>
</dbReference>
<comment type="caution">
    <text evidence="1">The sequence shown here is derived from an EMBL/GenBank/DDBJ whole genome shotgun (WGS) entry which is preliminary data.</text>
</comment>
<reference evidence="1" key="1">
    <citation type="journal article" date="2015" name="Genome Biol. Evol.">
        <title>Organellar Genomes of White Spruce (Picea glauca): Assembly and Annotation.</title>
        <authorList>
            <person name="Jackman S.D."/>
            <person name="Warren R.L."/>
            <person name="Gibb E.A."/>
            <person name="Vandervalk B.P."/>
            <person name="Mohamadi H."/>
            <person name="Chu J."/>
            <person name="Raymond A."/>
            <person name="Pleasance S."/>
            <person name="Coope R."/>
            <person name="Wildung M.R."/>
            <person name="Ritland C.E."/>
            <person name="Bousquet J."/>
            <person name="Jones S.J."/>
            <person name="Bohlmann J."/>
            <person name="Birol I."/>
        </authorList>
    </citation>
    <scope>NUCLEOTIDE SEQUENCE [LARGE SCALE GENOMIC DNA]</scope>
    <source>
        <tissue evidence="1">Flushing bud</tissue>
    </source>
</reference>
<accession>A0A101M2Q8</accession>
<protein>
    <submittedName>
        <fullName evidence="1">Uncharacterized protein</fullName>
    </submittedName>
</protein>
<sequence>MRYFLYWYYGDIVFEGRNFDALFRGYPSRGCGCWAGTPQYHIEITKNECIFINARHNTYFT</sequence>
<gene>
    <name evidence="1" type="ORF">ABT39_MTgene3116</name>
</gene>
<proteinExistence type="predicted"/>
<evidence type="ECO:0000313" key="1">
    <source>
        <dbReference type="EMBL" id="KUM49889.1"/>
    </source>
</evidence>